<dbReference type="SUPFAM" id="SSF81383">
    <property type="entry name" value="F-box domain"/>
    <property type="match status" value="1"/>
</dbReference>
<feature type="repeat" description="WD" evidence="3">
    <location>
        <begin position="777"/>
        <end position="818"/>
    </location>
</feature>
<keyword evidence="1 3" id="KW-0853">WD repeat</keyword>
<dbReference type="EMBL" id="KN817532">
    <property type="protein sequence ID" value="KJA25323.1"/>
    <property type="molecule type" value="Genomic_DNA"/>
</dbReference>
<dbReference type="SUPFAM" id="SSF50978">
    <property type="entry name" value="WD40 repeat-like"/>
    <property type="match status" value="1"/>
</dbReference>
<dbReference type="PROSITE" id="PS50082">
    <property type="entry name" value="WD_REPEATS_2"/>
    <property type="match status" value="5"/>
</dbReference>
<dbReference type="InterPro" id="IPR036322">
    <property type="entry name" value="WD40_repeat_dom_sf"/>
</dbReference>
<sequence length="861" mass="94884">MASSSHSRRSPAPPSSFHSTQIPVSRRTASSYDVRLYETSSPQHHHRSSSSSALPYNRLSRPVSPVTQPPATVSDPRFSRLFSTVLGSPFLTTSEPLPQQLELLNIDHVRPSSPAPTADFSIIEMDIDDAEIHPAIPGSYPSRFLSASVNFSASRQSTWDFPPQSSTSLKSLIPRIWEAISSPSRVILGPNPPLPSRTPSPSASPRRHANQSWYTNNGSMSGRNSPVYWHAGKGKGKSKVGGLFSARNGSRGDLKNINYSELPPLDGEEGELIDDEACFIDSRAVRGIDILSMLPPELALHVLTLAPRSGTANSFTGRSSLEPDSDAHEALRALLACRLVSRKWCRLASDNEIWRALFLGRWNIDLRRAVDADMRSPRSMRMTLGKTWDFDLVDVGPKAKRVLGLSSPIIDAPVTTAPLQLDWRVLYRERLELDRRWTGTKRVPVVEDVDASARRMGGVYSSLLMGNYSHTETSTTPVDTAYEPKITKISGHFDSVYCLEFDSRRIITGSRDRTIKIWSLRSGRLLGTLVGAHRGSVLCLKFEKDWDRDWELDDSLGSQEEGGDAYRTPGANPSPSDEPRIRGLVPNQEGAQTLRGRSAVRSGFMVSGSSDCSVCIWDLHLGATLDQDDTSSINDFQTGSATEEPDREVNGEVRQILRGHVGGVLDLRIDSQWIVSCSKDAVIRVWNRKTLELHRTLRGHEGPVNAVGLQSGKVVSASGDGKMILWDIGSGERLRTFEGHDRGLACIEFKDDLIVSGSNDCKIKVWSAATGDCLRTLVGHEALVRALSFDPRSGRLVSASYDKSIKLWDLGSGKLVRDFKGTHTSHIFDVKFDISRIVSTSHDQIITVLDFAEDLNASLFV</sequence>
<feature type="domain" description="F-box" evidence="5">
    <location>
        <begin position="293"/>
        <end position="359"/>
    </location>
</feature>
<evidence type="ECO:0000313" key="6">
    <source>
        <dbReference type="EMBL" id="KJA25323.1"/>
    </source>
</evidence>
<name>A0A0D2MN08_HYPSF</name>
<dbReference type="InterPro" id="IPR001810">
    <property type="entry name" value="F-box_dom"/>
</dbReference>
<keyword evidence="7" id="KW-1185">Reference proteome</keyword>
<dbReference type="Proteomes" id="UP000054270">
    <property type="component" value="Unassembled WGS sequence"/>
</dbReference>
<evidence type="ECO:0000313" key="7">
    <source>
        <dbReference type="Proteomes" id="UP000054270"/>
    </source>
</evidence>
<dbReference type="InterPro" id="IPR001680">
    <property type="entry name" value="WD40_rpt"/>
</dbReference>
<keyword evidence="2" id="KW-0677">Repeat</keyword>
<gene>
    <name evidence="6" type="ORF">HYPSUDRAFT_37824</name>
</gene>
<evidence type="ECO:0000256" key="2">
    <source>
        <dbReference type="ARBA" id="ARBA00022737"/>
    </source>
</evidence>
<dbReference type="GO" id="GO:0017070">
    <property type="term" value="F:U6 snRNA binding"/>
    <property type="evidence" value="ECO:0007669"/>
    <property type="project" value="TreeGrafter"/>
</dbReference>
<dbReference type="PANTHER" id="PTHR19846:SF0">
    <property type="entry name" value="PRE-MRNA PROCESSING FACTOR 4"/>
    <property type="match status" value="1"/>
</dbReference>
<evidence type="ECO:0000256" key="4">
    <source>
        <dbReference type="SAM" id="MobiDB-lite"/>
    </source>
</evidence>
<dbReference type="GO" id="GO:0046540">
    <property type="term" value="C:U4/U6 x U5 tri-snRNP complex"/>
    <property type="evidence" value="ECO:0007669"/>
    <property type="project" value="TreeGrafter"/>
</dbReference>
<dbReference type="Gene3D" id="2.130.10.10">
    <property type="entry name" value="YVTN repeat-like/Quinoprotein amine dehydrogenase"/>
    <property type="match status" value="2"/>
</dbReference>
<dbReference type="PANTHER" id="PTHR19846">
    <property type="entry name" value="WD40 REPEAT PROTEIN"/>
    <property type="match status" value="1"/>
</dbReference>
<feature type="compositionally biased region" description="Polar residues" evidence="4">
    <location>
        <begin position="210"/>
        <end position="219"/>
    </location>
</feature>
<dbReference type="PROSITE" id="PS50294">
    <property type="entry name" value="WD_REPEATS_REGION"/>
    <property type="match status" value="4"/>
</dbReference>
<evidence type="ECO:0000259" key="5">
    <source>
        <dbReference type="Pfam" id="PF12937"/>
    </source>
</evidence>
<accession>A0A0D2MN08</accession>
<dbReference type="Pfam" id="PF00400">
    <property type="entry name" value="WD40"/>
    <property type="match status" value="6"/>
</dbReference>
<dbReference type="InterPro" id="IPR036047">
    <property type="entry name" value="F-box-like_dom_sf"/>
</dbReference>
<feature type="compositionally biased region" description="Polar residues" evidence="4">
    <location>
        <begin position="20"/>
        <end position="31"/>
    </location>
</feature>
<dbReference type="GO" id="GO:0000398">
    <property type="term" value="P:mRNA splicing, via spliceosome"/>
    <property type="evidence" value="ECO:0007669"/>
    <property type="project" value="TreeGrafter"/>
</dbReference>
<dbReference type="OMA" id="RIDSQWI"/>
<feature type="repeat" description="WD" evidence="3">
    <location>
        <begin position="737"/>
        <end position="776"/>
    </location>
</feature>
<dbReference type="SMART" id="SM00320">
    <property type="entry name" value="WD40"/>
    <property type="match status" value="7"/>
</dbReference>
<dbReference type="AlphaFoldDB" id="A0A0D2MN08"/>
<organism evidence="6 7">
    <name type="scientific">Hypholoma sublateritium (strain FD-334 SS-4)</name>
    <dbReference type="NCBI Taxonomy" id="945553"/>
    <lineage>
        <taxon>Eukaryota</taxon>
        <taxon>Fungi</taxon>
        <taxon>Dikarya</taxon>
        <taxon>Basidiomycota</taxon>
        <taxon>Agaricomycotina</taxon>
        <taxon>Agaricomycetes</taxon>
        <taxon>Agaricomycetidae</taxon>
        <taxon>Agaricales</taxon>
        <taxon>Agaricineae</taxon>
        <taxon>Strophariaceae</taxon>
        <taxon>Hypholoma</taxon>
    </lineage>
</organism>
<feature type="region of interest" description="Disordered" evidence="4">
    <location>
        <begin position="1"/>
        <end position="73"/>
    </location>
</feature>
<dbReference type="CDD" id="cd00200">
    <property type="entry name" value="WD40"/>
    <property type="match status" value="1"/>
</dbReference>
<dbReference type="Gene3D" id="1.20.1280.50">
    <property type="match status" value="1"/>
</dbReference>
<dbReference type="InterPro" id="IPR019775">
    <property type="entry name" value="WD40_repeat_CS"/>
</dbReference>
<dbReference type="InterPro" id="IPR015943">
    <property type="entry name" value="WD40/YVTN_repeat-like_dom_sf"/>
</dbReference>
<feature type="repeat" description="WD" evidence="3">
    <location>
        <begin position="489"/>
        <end position="528"/>
    </location>
</feature>
<reference evidence="7" key="1">
    <citation type="submission" date="2014-04" db="EMBL/GenBank/DDBJ databases">
        <title>Evolutionary Origins and Diversification of the Mycorrhizal Mutualists.</title>
        <authorList>
            <consortium name="DOE Joint Genome Institute"/>
            <consortium name="Mycorrhizal Genomics Consortium"/>
            <person name="Kohler A."/>
            <person name="Kuo A."/>
            <person name="Nagy L.G."/>
            <person name="Floudas D."/>
            <person name="Copeland A."/>
            <person name="Barry K.W."/>
            <person name="Cichocki N."/>
            <person name="Veneault-Fourrey C."/>
            <person name="LaButti K."/>
            <person name="Lindquist E.A."/>
            <person name="Lipzen A."/>
            <person name="Lundell T."/>
            <person name="Morin E."/>
            <person name="Murat C."/>
            <person name="Riley R."/>
            <person name="Ohm R."/>
            <person name="Sun H."/>
            <person name="Tunlid A."/>
            <person name="Henrissat B."/>
            <person name="Grigoriev I.V."/>
            <person name="Hibbett D.S."/>
            <person name="Martin F."/>
        </authorList>
    </citation>
    <scope>NUCLEOTIDE SEQUENCE [LARGE SCALE GENOMIC DNA]</scope>
    <source>
        <strain evidence="7">FD-334 SS-4</strain>
    </source>
</reference>
<protein>
    <recommendedName>
        <fullName evidence="5">F-box domain-containing protein</fullName>
    </recommendedName>
</protein>
<dbReference type="Pfam" id="PF12937">
    <property type="entry name" value="F-box-like"/>
    <property type="match status" value="1"/>
</dbReference>
<dbReference type="OrthoDB" id="19711at2759"/>
<proteinExistence type="predicted"/>
<feature type="region of interest" description="Disordered" evidence="4">
    <location>
        <begin position="187"/>
        <end position="219"/>
    </location>
</feature>
<dbReference type="PRINTS" id="PR00320">
    <property type="entry name" value="GPROTEINBRPT"/>
</dbReference>
<dbReference type="PROSITE" id="PS00678">
    <property type="entry name" value="WD_REPEATS_1"/>
    <property type="match status" value="2"/>
</dbReference>
<dbReference type="GO" id="GO:0030621">
    <property type="term" value="F:U4 snRNA binding"/>
    <property type="evidence" value="ECO:0007669"/>
    <property type="project" value="TreeGrafter"/>
</dbReference>
<feature type="region of interest" description="Disordered" evidence="4">
    <location>
        <begin position="553"/>
        <end position="588"/>
    </location>
</feature>
<evidence type="ECO:0000256" key="1">
    <source>
        <dbReference type="ARBA" id="ARBA00022574"/>
    </source>
</evidence>
<feature type="repeat" description="WD" evidence="3">
    <location>
        <begin position="697"/>
        <end position="736"/>
    </location>
</feature>
<dbReference type="InterPro" id="IPR020472">
    <property type="entry name" value="WD40_PAC1"/>
</dbReference>
<dbReference type="STRING" id="945553.A0A0D2MN08"/>
<evidence type="ECO:0000256" key="3">
    <source>
        <dbReference type="PROSITE-ProRule" id="PRU00221"/>
    </source>
</evidence>
<feature type="repeat" description="WD" evidence="3">
    <location>
        <begin position="657"/>
        <end position="696"/>
    </location>
</feature>